<dbReference type="EMBL" id="JADWOX010000006">
    <property type="protein sequence ID" value="MBI1684074.1"/>
    <property type="molecule type" value="Genomic_DNA"/>
</dbReference>
<comment type="similarity">
    <text evidence="1">Belongs to the Gfa family.</text>
</comment>
<evidence type="ECO:0000256" key="2">
    <source>
        <dbReference type="ARBA" id="ARBA00022723"/>
    </source>
</evidence>
<dbReference type="PANTHER" id="PTHR33337">
    <property type="entry name" value="GFA DOMAIN-CONTAINING PROTEIN"/>
    <property type="match status" value="1"/>
</dbReference>
<protein>
    <submittedName>
        <fullName evidence="6">GFA family protein</fullName>
    </submittedName>
</protein>
<comment type="caution">
    <text evidence="6">The sequence shown here is derived from an EMBL/GenBank/DDBJ whole genome shotgun (WGS) entry which is preliminary data.</text>
</comment>
<sequence>MSEPFLRAGGCACGAVRFTTTGRPRRGGLCHCLTCRKAHASAFNPFVVFAPASVEVVGKVTAWESSLGYLRYFCGLCGARVFAENRDESGDTEYELSLGSFDEPGWFTPEYESWTIRREPWLRPMDVPQNRRERRD</sequence>
<dbReference type="SUPFAM" id="SSF51316">
    <property type="entry name" value="Mss4-like"/>
    <property type="match status" value="1"/>
</dbReference>
<dbReference type="InterPro" id="IPR006913">
    <property type="entry name" value="CENP-V/GFA"/>
</dbReference>
<evidence type="ECO:0000256" key="3">
    <source>
        <dbReference type="ARBA" id="ARBA00022833"/>
    </source>
</evidence>
<proteinExistence type="inferred from homology"/>
<dbReference type="Pfam" id="PF04828">
    <property type="entry name" value="GFA"/>
    <property type="match status" value="1"/>
</dbReference>
<keyword evidence="3" id="KW-0862">Zinc</keyword>
<dbReference type="PANTHER" id="PTHR33337:SF40">
    <property type="entry name" value="CENP-V_GFA DOMAIN-CONTAINING PROTEIN-RELATED"/>
    <property type="match status" value="1"/>
</dbReference>
<evidence type="ECO:0000259" key="5">
    <source>
        <dbReference type="PROSITE" id="PS51891"/>
    </source>
</evidence>
<evidence type="ECO:0000256" key="1">
    <source>
        <dbReference type="ARBA" id="ARBA00005495"/>
    </source>
</evidence>
<reference evidence="6 7" key="1">
    <citation type="submission" date="2020-11" db="EMBL/GenBank/DDBJ databases">
        <title>genome sequence of strain KACC 18849.</title>
        <authorList>
            <person name="Gao J."/>
            <person name="Zhang X."/>
        </authorList>
    </citation>
    <scope>NUCLEOTIDE SEQUENCE [LARGE SCALE GENOMIC DNA]</scope>
    <source>
        <strain evidence="6 7">KACC 18849</strain>
    </source>
</reference>
<gene>
    <name evidence="6" type="ORF">I4Q42_10380</name>
</gene>
<evidence type="ECO:0000313" key="6">
    <source>
        <dbReference type="EMBL" id="MBI1684074.1"/>
    </source>
</evidence>
<dbReference type="PROSITE" id="PS51891">
    <property type="entry name" value="CENP_V_GFA"/>
    <property type="match status" value="1"/>
</dbReference>
<evidence type="ECO:0000256" key="4">
    <source>
        <dbReference type="ARBA" id="ARBA00023239"/>
    </source>
</evidence>
<accession>A0ABS0SXD2</accession>
<organism evidence="6 7">
    <name type="scientific">Caulobacter hibisci</name>
    <dbReference type="NCBI Taxonomy" id="2035993"/>
    <lineage>
        <taxon>Bacteria</taxon>
        <taxon>Pseudomonadati</taxon>
        <taxon>Pseudomonadota</taxon>
        <taxon>Alphaproteobacteria</taxon>
        <taxon>Caulobacterales</taxon>
        <taxon>Caulobacteraceae</taxon>
        <taxon>Caulobacter</taxon>
    </lineage>
</organism>
<keyword evidence="7" id="KW-1185">Reference proteome</keyword>
<dbReference type="Gene3D" id="3.90.1590.10">
    <property type="entry name" value="glutathione-dependent formaldehyde- activating enzyme (gfa)"/>
    <property type="match status" value="1"/>
</dbReference>
<feature type="domain" description="CENP-V/GFA" evidence="5">
    <location>
        <begin position="7"/>
        <end position="112"/>
    </location>
</feature>
<dbReference type="InterPro" id="IPR011057">
    <property type="entry name" value="Mss4-like_sf"/>
</dbReference>
<keyword evidence="4" id="KW-0456">Lyase</keyword>
<evidence type="ECO:0000313" key="7">
    <source>
        <dbReference type="Proteomes" id="UP000639859"/>
    </source>
</evidence>
<dbReference type="Proteomes" id="UP000639859">
    <property type="component" value="Unassembled WGS sequence"/>
</dbReference>
<keyword evidence="2" id="KW-0479">Metal-binding</keyword>
<name>A0ABS0SXD2_9CAUL</name>